<proteinExistence type="predicted"/>
<dbReference type="PROSITE" id="PS51257">
    <property type="entry name" value="PROKAR_LIPOPROTEIN"/>
    <property type="match status" value="1"/>
</dbReference>
<reference evidence="2" key="1">
    <citation type="submission" date="2023-06" db="EMBL/GenBank/DDBJ databases">
        <title>Genomic of Agaribacillus aureum.</title>
        <authorList>
            <person name="Wang G."/>
        </authorList>
    </citation>
    <scope>NUCLEOTIDE SEQUENCE</scope>
    <source>
        <strain evidence="2">BMA12</strain>
    </source>
</reference>
<dbReference type="SUPFAM" id="SSF52266">
    <property type="entry name" value="SGNH hydrolase"/>
    <property type="match status" value="1"/>
</dbReference>
<accession>A0ABT8L040</accession>
<dbReference type="EC" id="3.1.-.-" evidence="2"/>
<organism evidence="2 3">
    <name type="scientific">Agaribacillus aureus</name>
    <dbReference type="NCBI Taxonomy" id="3051825"/>
    <lineage>
        <taxon>Bacteria</taxon>
        <taxon>Pseudomonadati</taxon>
        <taxon>Bacteroidota</taxon>
        <taxon>Cytophagia</taxon>
        <taxon>Cytophagales</taxon>
        <taxon>Splendidivirgaceae</taxon>
        <taxon>Agaribacillus</taxon>
    </lineage>
</organism>
<dbReference type="RefSeq" id="WP_346756441.1">
    <property type="nucleotide sequence ID" value="NZ_JAUJEB010000001.1"/>
</dbReference>
<evidence type="ECO:0000313" key="3">
    <source>
        <dbReference type="Proteomes" id="UP001172083"/>
    </source>
</evidence>
<comment type="caution">
    <text evidence="2">The sequence shown here is derived from an EMBL/GenBank/DDBJ whole genome shotgun (WGS) entry which is preliminary data.</text>
</comment>
<name>A0ABT8L040_9BACT</name>
<keyword evidence="2" id="KW-0378">Hydrolase</keyword>
<dbReference type="EMBL" id="JAUJEB010000001">
    <property type="protein sequence ID" value="MDN5211105.1"/>
    <property type="molecule type" value="Genomic_DNA"/>
</dbReference>
<dbReference type="Gene3D" id="3.40.50.1110">
    <property type="entry name" value="SGNH hydrolase"/>
    <property type="match status" value="1"/>
</dbReference>
<dbReference type="Pfam" id="PF13472">
    <property type="entry name" value="Lipase_GDSL_2"/>
    <property type="match status" value="1"/>
</dbReference>
<keyword evidence="3" id="KW-1185">Reference proteome</keyword>
<protein>
    <submittedName>
        <fullName evidence="2">SGNH/GDSL hydrolase family protein</fullName>
        <ecNumber evidence="2">3.1.-.-</ecNumber>
    </submittedName>
</protein>
<dbReference type="Proteomes" id="UP001172083">
    <property type="component" value="Unassembled WGS sequence"/>
</dbReference>
<feature type="domain" description="SGNH hydrolase-type esterase" evidence="1">
    <location>
        <begin position="50"/>
        <end position="227"/>
    </location>
</feature>
<dbReference type="CDD" id="cd01832">
    <property type="entry name" value="SGNH_hydrolase_like_1"/>
    <property type="match status" value="1"/>
</dbReference>
<gene>
    <name evidence="2" type="ORF">QQ020_03560</name>
</gene>
<evidence type="ECO:0000313" key="2">
    <source>
        <dbReference type="EMBL" id="MDN5211105.1"/>
    </source>
</evidence>
<dbReference type="InterPro" id="IPR013830">
    <property type="entry name" value="SGNH_hydro"/>
</dbReference>
<dbReference type="GO" id="GO:0016787">
    <property type="term" value="F:hydrolase activity"/>
    <property type="evidence" value="ECO:0007669"/>
    <property type="project" value="UniProtKB-KW"/>
</dbReference>
<dbReference type="InterPro" id="IPR036514">
    <property type="entry name" value="SGNH_hydro_sf"/>
</dbReference>
<evidence type="ECO:0000259" key="1">
    <source>
        <dbReference type="Pfam" id="PF13472"/>
    </source>
</evidence>
<sequence length="242" mass="27069">MIRKIAFVSSLFIGCLACKQQTGNNAKLSNRETSVDMAEPKSGMPLKFLALGDSYTIGESVDTAERWPVVLAERLKEKGLSIEMPEIIATTGWTTDELKQGIEKARPNGSYELVSLLIGVNNQYRGYETAVYEREFQELLDIAISFATKRSRVFVVSIPDYGVTPFGKEKDPEKISQEIDLYNEIKKNLSAKARVQYFDITGISRQAAHDPELVAGDGLHPSGKMYRQWVDIILPGVEKMLE</sequence>